<organism evidence="2">
    <name type="scientific">Serpula lacrymans var. lacrymans (strain S7.9)</name>
    <name type="common">Dry rot fungus</name>
    <dbReference type="NCBI Taxonomy" id="578457"/>
    <lineage>
        <taxon>Eukaryota</taxon>
        <taxon>Fungi</taxon>
        <taxon>Dikarya</taxon>
        <taxon>Basidiomycota</taxon>
        <taxon>Agaricomycotina</taxon>
        <taxon>Agaricomycetes</taxon>
        <taxon>Agaricomycetidae</taxon>
        <taxon>Boletales</taxon>
        <taxon>Coniophorineae</taxon>
        <taxon>Serpulaceae</taxon>
        <taxon>Serpula</taxon>
    </lineage>
</organism>
<dbReference type="HOGENOM" id="CLU_1791556_0_0_1"/>
<sequence>MKDKFEGHYLEALDDHAQRYQDWEDARKALNALLSSILSGPIHQLHTNVSRARNRVNTTYTALQTAEKQTSNLEVSLNIEKRWEIGGSEYNCRKERASFAKYRSALDALKRAVVMRLTELSKLSMSGTGYKLQQQISKGLQWHSE</sequence>
<accession>F8NSS1</accession>
<evidence type="ECO:0000313" key="1">
    <source>
        <dbReference type="EMBL" id="EGO26995.1"/>
    </source>
</evidence>
<dbReference type="EMBL" id="GL945432">
    <property type="protein sequence ID" value="EGO26995.1"/>
    <property type="molecule type" value="Genomic_DNA"/>
</dbReference>
<gene>
    <name evidence="1" type="ORF">SERLADRAFT_464725</name>
</gene>
<evidence type="ECO:0000313" key="2">
    <source>
        <dbReference type="Proteomes" id="UP000008064"/>
    </source>
</evidence>
<name>F8NSS1_SERL9</name>
<dbReference type="KEGG" id="sla:SERLADRAFT_464725"/>
<proteinExistence type="predicted"/>
<feature type="non-terminal residue" evidence="1">
    <location>
        <position position="145"/>
    </location>
</feature>
<dbReference type="Proteomes" id="UP000008064">
    <property type="component" value="Unassembled WGS sequence"/>
</dbReference>
<dbReference type="OrthoDB" id="3251205at2759"/>
<protein>
    <submittedName>
        <fullName evidence="1">Uncharacterized protein</fullName>
    </submittedName>
</protein>
<dbReference type="AlphaFoldDB" id="F8NSS1"/>
<dbReference type="GeneID" id="18818788"/>
<dbReference type="RefSeq" id="XP_007317168.1">
    <property type="nucleotide sequence ID" value="XM_007317106.1"/>
</dbReference>
<reference evidence="2" key="1">
    <citation type="journal article" date="2011" name="Science">
        <title>The plant cell wall-decomposing machinery underlies the functional diversity of forest fungi.</title>
        <authorList>
            <person name="Eastwood D.C."/>
            <person name="Floudas D."/>
            <person name="Binder M."/>
            <person name="Majcherczyk A."/>
            <person name="Schneider P."/>
            <person name="Aerts A."/>
            <person name="Asiegbu F.O."/>
            <person name="Baker S.E."/>
            <person name="Barry K."/>
            <person name="Bendiksby M."/>
            <person name="Blumentritt M."/>
            <person name="Coutinho P.M."/>
            <person name="Cullen D."/>
            <person name="de Vries R.P."/>
            <person name="Gathman A."/>
            <person name="Goodell B."/>
            <person name="Henrissat B."/>
            <person name="Ihrmark K."/>
            <person name="Kauserud H."/>
            <person name="Kohler A."/>
            <person name="LaButti K."/>
            <person name="Lapidus A."/>
            <person name="Lavin J.L."/>
            <person name="Lee Y.-H."/>
            <person name="Lindquist E."/>
            <person name="Lilly W."/>
            <person name="Lucas S."/>
            <person name="Morin E."/>
            <person name="Murat C."/>
            <person name="Oguiza J.A."/>
            <person name="Park J."/>
            <person name="Pisabarro A.G."/>
            <person name="Riley R."/>
            <person name="Rosling A."/>
            <person name="Salamov A."/>
            <person name="Schmidt O."/>
            <person name="Schmutz J."/>
            <person name="Skrede I."/>
            <person name="Stenlid J."/>
            <person name="Wiebenga A."/>
            <person name="Xie X."/>
            <person name="Kuees U."/>
            <person name="Hibbett D.S."/>
            <person name="Hoffmeister D."/>
            <person name="Hoegberg N."/>
            <person name="Martin F."/>
            <person name="Grigoriev I.V."/>
            <person name="Watkinson S.C."/>
        </authorList>
    </citation>
    <scope>NUCLEOTIDE SEQUENCE [LARGE SCALE GENOMIC DNA]</scope>
    <source>
        <strain evidence="2">S7.9</strain>
    </source>
</reference>